<dbReference type="SUPFAM" id="SSF48208">
    <property type="entry name" value="Six-hairpin glycosidases"/>
    <property type="match status" value="1"/>
</dbReference>
<evidence type="ECO:0000256" key="1">
    <source>
        <dbReference type="SAM" id="MobiDB-lite"/>
    </source>
</evidence>
<keyword evidence="3" id="KW-1185">Reference proteome</keyword>
<organism evidence="2 3">
    <name type="scientific">Aquibacillus rhizosphaerae</name>
    <dbReference type="NCBI Taxonomy" id="3051431"/>
    <lineage>
        <taxon>Bacteria</taxon>
        <taxon>Bacillati</taxon>
        <taxon>Bacillota</taxon>
        <taxon>Bacilli</taxon>
        <taxon>Bacillales</taxon>
        <taxon>Bacillaceae</taxon>
        <taxon>Aquibacillus</taxon>
    </lineage>
</organism>
<protein>
    <submittedName>
        <fullName evidence="2">Glycoside hydrolase family 65</fullName>
    </submittedName>
</protein>
<dbReference type="Proteomes" id="UP001235343">
    <property type="component" value="Unassembled WGS sequence"/>
</dbReference>
<accession>A0ABT7L9T3</accession>
<feature type="region of interest" description="Disordered" evidence="1">
    <location>
        <begin position="671"/>
        <end position="691"/>
    </location>
</feature>
<sequence>MDRKKIVTKHNPIVTKVDPVAPLSIGNGEFGFSLDVTGLQTFPEAYESPLGTQSNWGWHYTHGKDVYSDNDIVYQKFDTYGRTVGYPMKPEGKDEAYHWLRQNPHRLQLGRVSFQFLTKDGREVKVDELTKIEQRLDLWKGIIDSRFVVDGVGVRVKTACHPNQDSIAVSVWSPLISENRLRVFQLFPSPDITHDSWSKAIHPNWNQDARHETDIVNKSSQHVLLKRVMDEDCYYVRWDWTAGQLVQTKKHQFTLQPSDDSKELHFTVSYKPDAPSQVEVTEVFNASELHWQSFWEGGAFVSFEGSTDERAFELERRVILSQYLTAIHSGGSIPPQETGFMYNSWFGKHHLEMHWWHAAHFPLWGRAELLEKSMGWYLDILPLAQELADSQGYAGARWPKMVGFDGKQSPSPVAPGLIWQQPHPVALAELLYQANSTRQTLQNYQTIVFDSADFMVDFAHWDEASKSFVLGSPLIPAQECHDMTESKNPPYELEYWKYALEIAIEWANRLGVSANPIWKKVASHLAKPTHLDGVYLAHENCHNTFTEKNHDHPSMLAAYGVLSGTLIDPTIMKNTLEKVKHEWQWETAWGWDFPVCAMTATRLGEPELAVDFLMMEATKNTYLVNGHNYQRPGLTAYLPGNGGLLTAIAMMISGWAVGNVASTRITAQSQGYENEARSSGQANPCPGFPKDGTWSVQAEGLQPWL</sequence>
<evidence type="ECO:0000313" key="2">
    <source>
        <dbReference type="EMBL" id="MDL4842612.1"/>
    </source>
</evidence>
<name>A0ABT7L9T3_9BACI</name>
<dbReference type="InterPro" id="IPR012341">
    <property type="entry name" value="6hp_glycosidase-like_sf"/>
</dbReference>
<feature type="compositionally biased region" description="Polar residues" evidence="1">
    <location>
        <begin position="671"/>
        <end position="682"/>
    </location>
</feature>
<dbReference type="Gene3D" id="1.50.10.10">
    <property type="match status" value="1"/>
</dbReference>
<dbReference type="EMBL" id="JASTZU010000060">
    <property type="protein sequence ID" value="MDL4842612.1"/>
    <property type="molecule type" value="Genomic_DNA"/>
</dbReference>
<gene>
    <name evidence="2" type="ORF">QQS35_19435</name>
</gene>
<dbReference type="InterPro" id="IPR008928">
    <property type="entry name" value="6-hairpin_glycosidase_sf"/>
</dbReference>
<dbReference type="GO" id="GO:0016787">
    <property type="term" value="F:hydrolase activity"/>
    <property type="evidence" value="ECO:0007669"/>
    <property type="project" value="UniProtKB-KW"/>
</dbReference>
<reference evidence="2 3" key="1">
    <citation type="submission" date="2023-06" db="EMBL/GenBank/DDBJ databases">
        <title>Aquibacillus rhizosphaerae LR5S19.</title>
        <authorList>
            <person name="Sun J.-Q."/>
        </authorList>
    </citation>
    <scope>NUCLEOTIDE SEQUENCE [LARGE SCALE GENOMIC DNA]</scope>
    <source>
        <strain evidence="2 3">LR5S19</strain>
    </source>
</reference>
<comment type="caution">
    <text evidence="2">The sequence shown here is derived from an EMBL/GenBank/DDBJ whole genome shotgun (WGS) entry which is preliminary data.</text>
</comment>
<evidence type="ECO:0000313" key="3">
    <source>
        <dbReference type="Proteomes" id="UP001235343"/>
    </source>
</evidence>
<proteinExistence type="predicted"/>
<dbReference type="RefSeq" id="WP_285933902.1">
    <property type="nucleotide sequence ID" value="NZ_JASTZU010000060.1"/>
</dbReference>
<keyword evidence="2" id="KW-0378">Hydrolase</keyword>